<feature type="compositionally biased region" description="Low complexity" evidence="2">
    <location>
        <begin position="2553"/>
        <end position="2587"/>
    </location>
</feature>
<dbReference type="Gene3D" id="2.20.100.10">
    <property type="entry name" value="Thrombospondin type-1 (TSP1) repeat"/>
    <property type="match status" value="2"/>
</dbReference>
<feature type="domain" description="EGF-like" evidence="4">
    <location>
        <begin position="1257"/>
        <end position="1292"/>
    </location>
</feature>
<dbReference type="InterPro" id="IPR000742">
    <property type="entry name" value="EGF"/>
</dbReference>
<sequence length="2602" mass="266398">MSTWQQGGNRGWLLMVALALLSRMASCGSLDWSRSERWVGGRSTRDEGHDGDASGALPGGRTILAHAGDWRKSGKCLDGLPINYICNCALVDAPTMVDILQTFETDHVTCKPTCLRSLPHVCYLHGCILEQEYEVVCVQNGCGIRIDHALMTTVQSGQCELVEAFKLWDCGPVAIDIPTHHFISTGQCLTVCKGQELTCRIPTHLFAPVSSFFPHHSQVVNGTQPSGAPPPSPAVPLPVPAPRPKATARPKSPSGTTLGVTTSPDSSGTVPSGGKIPKKMTPGKNQFGGDNPVPSSGVRQSGDGTGTPVDKSPNMGGLKKSQPDSGVPVSWPGSSQGSSDAMPTAGSTAKKLKPGKQPPGDSSNVSSTGLSVSGEGMGPPGGKPNKTGPKKGQFGSGIPVSSPDLFSPSQTANGSAPSSGNPPKTRRPGKKQSGSGALLSPPGDSQNGEGTHPSDSSSRMGQPGNGITVSLPGPGENGTVMSGGTAPKMPKQAKNPPGRIPVRAPAVQNGNSTSSLGNKEPNKGGPIKNRPGSEGSNTEMPLGASGTADAPDVTGLSATISGQGAPQADGDVTAPSVAPGSGSPRSPGGSKGTSGTADSEEAGILDDPRNFNTSVQATGPSASPSSTIGGKLKKGKERDTTMTPDTADDVGAQGPAFDTSNTGGNANNKADATGPADDMKALAPVQGTGTVRSPGVLSGDAMGAQGMTPGNKIDEVLAPVPAPMPSMTPALVPSRAPALVPTPAPVTAPETALVPEPAPTPMMGLVPTGQVAAPISAPTRRKADLVAQSPEGHAVYIGPWRECSSLCSDEVASVKERGKFCVSRAGTPAPRERCADLDVDSITTLEECDVATCSSLPAYYDLGLWGPCNMSCGSGMRSRTAVCTNAAGDTLNNATCGIINQNLVEKECNTMRCEVLYYQVEDWGMCSKDCGGGNRTRAVECFLATVVPNMADDSTDSCQGRGLSRPAHTEFCNTFPCTVASSKRKLMQEDGRTESCSGRTCSGRGACVEGDCICQDGYTGKNCEKDSAGLLSCPEGSIPDSSGLCCGTGQELDGEGKCCNSTVDACGICGGDGRFIDLSGMCCSAFLDGSGLCCASGDMDECGVCDGDGSSCLTRIMVNVQVSDPNITDFDLQNCLDERISEALPVDNEEFAPELLSRAGEATDLLLVLETPGLPLTVAELKQVLGGSNVSALRALLQQNHACEIMGVSSVTKLPLCGNDICEFGEMPGALDFPAPNDLECQEDCAFKFAECPALVTSSAGAPHYCSGHGRCLFTSGGVCDCFSGYIGDGCDECDAGFLPANGRCLPAATELPGSVREASGINTDSPQGGSALAVPLSIAAGVFLCLLVAVILIKRRRNQNADVMTTMTSTTGGGGRGSHKVLDSDLGAFKRGCPEDGGHAKSLSEIWKSFISTISIGTPKRASHEVTTSDYSRDFAPVAGPSQRSMPSGQYMASGGASSGDGQYVDGLDVSSLVGSPPMTSSLGDTAPEIRNFPTDFLGEGGGSPASSSSSQKVNIIPVVAGADRINSSNSLGTSQGPSDGDVPSTGEAETTSYPIKIIGHRSPLGFEYKNSASMSTVHFDASPVDVSDNSSRSDTPEKPGSFPVGLSKEVDSSASIPPEEQLSDGQRIHRSDLSSRSVTSSDVAGNYPAWLREAGDYLSLPTAGRRVEAHPVRLSDVSGRSSVSIDNPIPGSIPAEQNEDGSYPNTPDDNEGDGYPNCIGNVSRWSATPGGRALSGICPVELSQEGSRSSTPMGAQGLEAFPSHISDVSNGSSMSGSGPSIESYAAEQDHGAGMVGAHPVCDVSSRASTPGTAGRRAFPVRLKLTSSGWSTPETDRQQVQTYPVHLSHGDSCTSTPDMSGSFPAVYSDDGSRPSTPAGGPQLESQPVRLSDVSTISGASANKGLPESLPTVLSKEGSHAGMSVDSPQLEAGAQYLSNLAVVSSGLADLVAQGSIPVQVSDGDSRASTPVTPAEGPHVQFCQVRLSDVSSHDNSLEIPGNIPVTLSEAGSHASTPTGVPELHSSPVRLGDFSTLSLPSVNGVIAGLCPIELDEGDNHASTPVNLHVLQSFPIAISEDSSHTSTPIGEPRIDGVPIRLSDVSSISGAQADRRLPGRFPLELREEGSGVSTPIAGSELCKSFPAASSDGSRKSTSAGPTQLDSHPVQLSNVPAMYGASADRHLPGSFPIAVSKGENCSGTQASQPVLQSLPILWSEGCCSTSTPIGEAQQLRMSDVYSGAGLPAGDITLGALAGALREGEGHSSTPLSVHGIDGFPVQFSDTDSHASTLLGNPRAGTFHERGRSERGRTTSRNNALADFPLVSGYYATGGRSKSATPPPRPPSPRLFFGDRDGMTNLSNSPLNPLQGFPVEAGYYAPTSDQYSGVPVGCGDSWHGSRTPIGGNMATSPARGSSMPSVGGHKEPQGMKGSELGSEFEPGSPTGSGMRGTHASDAALDVGYFAISTGSLARVSSRGVQGAVASFPIQLCDTSSRASTPSSVPGPGSLLAQSMEEVGSQSGTPMSPRLLSVQPTVDSNIASTPLSVSGADCRGTGVSPSSSTSPTGNMQGFSMSFSDDLSSVSSFGGTSASEAPSWMAIPQLSGLP</sequence>
<keyword evidence="6" id="KW-1185">Reference proteome</keyword>
<feature type="region of interest" description="Disordered" evidence="2">
    <location>
        <begin position="2488"/>
        <end position="2602"/>
    </location>
</feature>
<feature type="compositionally biased region" description="Polar residues" evidence="2">
    <location>
        <begin position="407"/>
        <end position="422"/>
    </location>
</feature>
<dbReference type="PROSITE" id="PS01186">
    <property type="entry name" value="EGF_2"/>
    <property type="match status" value="1"/>
</dbReference>
<reference evidence="5" key="1">
    <citation type="submission" date="2020-12" db="EMBL/GenBank/DDBJ databases">
        <authorList>
            <person name="Iha C."/>
        </authorList>
    </citation>
    <scope>NUCLEOTIDE SEQUENCE</scope>
</reference>
<dbReference type="SMART" id="SM00181">
    <property type="entry name" value="EGF"/>
    <property type="match status" value="2"/>
</dbReference>
<dbReference type="CDD" id="cd00054">
    <property type="entry name" value="EGF_CA"/>
    <property type="match status" value="1"/>
</dbReference>
<evidence type="ECO:0000259" key="4">
    <source>
        <dbReference type="PROSITE" id="PS50026"/>
    </source>
</evidence>
<proteinExistence type="predicted"/>
<feature type="region of interest" description="Disordered" evidence="2">
    <location>
        <begin position="2327"/>
        <end position="2348"/>
    </location>
</feature>
<dbReference type="PROSITE" id="PS00022">
    <property type="entry name" value="EGF_1"/>
    <property type="match status" value="2"/>
</dbReference>
<feature type="compositionally biased region" description="Basic and acidic residues" evidence="2">
    <location>
        <begin position="2296"/>
        <end position="2307"/>
    </location>
</feature>
<dbReference type="PROSITE" id="PS50092">
    <property type="entry name" value="TSP1"/>
    <property type="match status" value="2"/>
</dbReference>
<feature type="compositionally biased region" description="Polar residues" evidence="2">
    <location>
        <begin position="332"/>
        <end position="347"/>
    </location>
</feature>
<feature type="region of interest" description="Disordered" evidence="2">
    <location>
        <begin position="1584"/>
        <end position="1644"/>
    </location>
</feature>
<feature type="domain" description="EGF-like" evidence="4">
    <location>
        <begin position="992"/>
        <end position="1024"/>
    </location>
</feature>
<feature type="compositionally biased region" description="Polar residues" evidence="2">
    <location>
        <begin position="2527"/>
        <end position="2541"/>
    </location>
</feature>
<dbReference type="InterPro" id="IPR000884">
    <property type="entry name" value="TSP1_rpt"/>
</dbReference>
<gene>
    <name evidence="5" type="ORF">OSTQU699_LOCUS9291</name>
</gene>
<dbReference type="SMART" id="SM00209">
    <property type="entry name" value="TSP1"/>
    <property type="match status" value="2"/>
</dbReference>
<keyword evidence="1" id="KW-1015">Disulfide bond</keyword>
<dbReference type="CDD" id="cd00055">
    <property type="entry name" value="EGF_Lam"/>
    <property type="match status" value="1"/>
</dbReference>
<accession>A0A8S1J9D1</accession>
<feature type="compositionally biased region" description="Polar residues" evidence="2">
    <location>
        <begin position="610"/>
        <end position="628"/>
    </location>
</feature>
<feature type="region of interest" description="Disordered" evidence="2">
    <location>
        <begin position="1426"/>
        <end position="1460"/>
    </location>
</feature>
<organism evidence="5 6">
    <name type="scientific">Ostreobium quekettii</name>
    <dbReference type="NCBI Taxonomy" id="121088"/>
    <lineage>
        <taxon>Eukaryota</taxon>
        <taxon>Viridiplantae</taxon>
        <taxon>Chlorophyta</taxon>
        <taxon>core chlorophytes</taxon>
        <taxon>Ulvophyceae</taxon>
        <taxon>TCBD clade</taxon>
        <taxon>Bryopsidales</taxon>
        <taxon>Ostreobineae</taxon>
        <taxon>Ostreobiaceae</taxon>
        <taxon>Ostreobium</taxon>
    </lineage>
</organism>
<feature type="signal peptide" evidence="3">
    <location>
        <begin position="1"/>
        <end position="27"/>
    </location>
</feature>
<feature type="region of interest" description="Disordered" evidence="2">
    <location>
        <begin position="218"/>
        <end position="676"/>
    </location>
</feature>
<feature type="region of interest" description="Disordered" evidence="2">
    <location>
        <begin position="1480"/>
        <end position="1514"/>
    </location>
</feature>
<dbReference type="Gene3D" id="2.10.25.10">
    <property type="entry name" value="Laminin"/>
    <property type="match status" value="1"/>
</dbReference>
<dbReference type="Proteomes" id="UP000708148">
    <property type="component" value="Unassembled WGS sequence"/>
</dbReference>
<feature type="region of interest" description="Disordered" evidence="2">
    <location>
        <begin position="2293"/>
        <end position="2313"/>
    </location>
</feature>
<keyword evidence="1" id="KW-0245">EGF-like domain</keyword>
<feature type="compositionally biased region" description="Polar residues" evidence="2">
    <location>
        <begin position="443"/>
        <end position="468"/>
    </location>
</feature>
<feature type="compositionally biased region" description="Low complexity" evidence="2">
    <location>
        <begin position="244"/>
        <end position="253"/>
    </location>
</feature>
<feature type="region of interest" description="Disordered" evidence="2">
    <location>
        <begin position="1528"/>
        <end position="1556"/>
    </location>
</feature>
<dbReference type="OrthoDB" id="515843at2759"/>
<feature type="compositionally biased region" description="Low complexity" evidence="2">
    <location>
        <begin position="362"/>
        <end position="374"/>
    </location>
</feature>
<evidence type="ECO:0000313" key="6">
    <source>
        <dbReference type="Proteomes" id="UP000708148"/>
    </source>
</evidence>
<feature type="region of interest" description="Disordered" evidence="2">
    <location>
        <begin position="2139"/>
        <end position="2165"/>
    </location>
</feature>
<feature type="compositionally biased region" description="Polar residues" evidence="2">
    <location>
        <begin position="1528"/>
        <end position="1539"/>
    </location>
</feature>
<feature type="compositionally biased region" description="Polar residues" evidence="2">
    <location>
        <begin position="254"/>
        <end position="270"/>
    </location>
</feature>
<feature type="compositionally biased region" description="Polar residues" evidence="2">
    <location>
        <begin position="508"/>
        <end position="517"/>
    </location>
</feature>
<dbReference type="Pfam" id="PF19030">
    <property type="entry name" value="TSP1_ADAMTS"/>
    <property type="match status" value="2"/>
</dbReference>
<evidence type="ECO:0000256" key="2">
    <source>
        <dbReference type="SAM" id="MobiDB-lite"/>
    </source>
</evidence>
<dbReference type="PROSITE" id="PS50026">
    <property type="entry name" value="EGF_3"/>
    <property type="match status" value="2"/>
</dbReference>
<dbReference type="EMBL" id="CAJHUC010002528">
    <property type="protein sequence ID" value="CAD7703934.1"/>
    <property type="molecule type" value="Genomic_DNA"/>
</dbReference>
<keyword evidence="3" id="KW-0732">Signal</keyword>
<feature type="chain" id="PRO_5035882373" description="EGF-like domain-containing protein" evidence="3">
    <location>
        <begin position="28"/>
        <end position="2602"/>
    </location>
</feature>
<feature type="compositionally biased region" description="Pro residues" evidence="2">
    <location>
        <begin position="227"/>
        <end position="243"/>
    </location>
</feature>
<comment type="caution">
    <text evidence="1">Lacks conserved residue(s) required for the propagation of feature annotation.</text>
</comment>
<evidence type="ECO:0000256" key="1">
    <source>
        <dbReference type="PROSITE-ProRule" id="PRU00076"/>
    </source>
</evidence>
<feature type="compositionally biased region" description="Low complexity" evidence="2">
    <location>
        <begin position="573"/>
        <end position="597"/>
    </location>
</feature>
<feature type="region of interest" description="Disordered" evidence="2">
    <location>
        <begin position="2406"/>
        <end position="2446"/>
    </location>
</feature>
<feature type="compositionally biased region" description="Polar residues" evidence="2">
    <location>
        <begin position="658"/>
        <end position="670"/>
    </location>
</feature>
<feature type="disulfide bond" evidence="1">
    <location>
        <begin position="1282"/>
        <end position="1291"/>
    </location>
</feature>
<feature type="disulfide bond" evidence="1">
    <location>
        <begin position="1014"/>
        <end position="1023"/>
    </location>
</feature>
<feature type="region of interest" description="Disordered" evidence="2">
    <location>
        <begin position="1848"/>
        <end position="1889"/>
    </location>
</feature>
<protein>
    <recommendedName>
        <fullName evidence="4">EGF-like domain-containing protein</fullName>
    </recommendedName>
</protein>
<evidence type="ECO:0000256" key="3">
    <source>
        <dbReference type="SAM" id="SignalP"/>
    </source>
</evidence>
<feature type="compositionally biased region" description="Polar residues" evidence="2">
    <location>
        <begin position="2151"/>
        <end position="2165"/>
    </location>
</feature>
<name>A0A8S1J9D1_9CHLO</name>
<feature type="compositionally biased region" description="Low complexity" evidence="2">
    <location>
        <begin position="383"/>
        <end position="392"/>
    </location>
</feature>
<dbReference type="SUPFAM" id="SSF82895">
    <property type="entry name" value="TSP-1 type 1 repeat"/>
    <property type="match status" value="2"/>
</dbReference>
<evidence type="ECO:0000313" key="5">
    <source>
        <dbReference type="EMBL" id="CAD7703934.1"/>
    </source>
</evidence>
<dbReference type="InterPro" id="IPR036383">
    <property type="entry name" value="TSP1_rpt_sf"/>
</dbReference>
<comment type="caution">
    <text evidence="5">The sequence shown here is derived from an EMBL/GenBank/DDBJ whole genome shotgun (WGS) entry which is preliminary data.</text>
</comment>
<dbReference type="InterPro" id="IPR002049">
    <property type="entry name" value="LE_dom"/>
</dbReference>
<feature type="compositionally biased region" description="Polar residues" evidence="2">
    <location>
        <begin position="2488"/>
        <end position="2497"/>
    </location>
</feature>
<feature type="region of interest" description="Disordered" evidence="2">
    <location>
        <begin position="1677"/>
        <end position="1719"/>
    </location>
</feature>